<evidence type="ECO:0000313" key="2">
    <source>
        <dbReference type="Proteomes" id="UP001500503"/>
    </source>
</evidence>
<accession>A0ABP8PDY1</accession>
<gene>
    <name evidence="1" type="ORF">GCM10023191_008090</name>
</gene>
<reference evidence="2" key="1">
    <citation type="journal article" date="2019" name="Int. J. Syst. Evol. Microbiol.">
        <title>The Global Catalogue of Microorganisms (GCM) 10K type strain sequencing project: providing services to taxonomists for standard genome sequencing and annotation.</title>
        <authorList>
            <consortium name="The Broad Institute Genomics Platform"/>
            <consortium name="The Broad Institute Genome Sequencing Center for Infectious Disease"/>
            <person name="Wu L."/>
            <person name="Ma J."/>
        </authorList>
    </citation>
    <scope>NUCLEOTIDE SEQUENCE [LARGE SCALE GENOMIC DNA]</scope>
    <source>
        <strain evidence="2">JCM 17933</strain>
    </source>
</reference>
<name>A0ABP8PDY1_9ACTN</name>
<dbReference type="EMBL" id="BAABHF010000009">
    <property type="protein sequence ID" value="GAA4484655.1"/>
    <property type="molecule type" value="Genomic_DNA"/>
</dbReference>
<comment type="caution">
    <text evidence="1">The sequence shown here is derived from an EMBL/GenBank/DDBJ whole genome shotgun (WGS) entry which is preliminary data.</text>
</comment>
<evidence type="ECO:0000313" key="1">
    <source>
        <dbReference type="EMBL" id="GAA4484655.1"/>
    </source>
</evidence>
<dbReference type="Proteomes" id="UP001500503">
    <property type="component" value="Unassembled WGS sequence"/>
</dbReference>
<protein>
    <submittedName>
        <fullName evidence="1">Uncharacterized protein</fullName>
    </submittedName>
</protein>
<organism evidence="1 2">
    <name type="scientific">Actinoallomurus oryzae</name>
    <dbReference type="NCBI Taxonomy" id="502180"/>
    <lineage>
        <taxon>Bacteria</taxon>
        <taxon>Bacillati</taxon>
        <taxon>Actinomycetota</taxon>
        <taxon>Actinomycetes</taxon>
        <taxon>Streptosporangiales</taxon>
        <taxon>Thermomonosporaceae</taxon>
        <taxon>Actinoallomurus</taxon>
    </lineage>
</organism>
<keyword evidence="2" id="KW-1185">Reference proteome</keyword>
<sequence>MRVTFPRLADGARSYSIVERSDGVRYRVREGVAGPSLPHDAVHFIVERGTAEDGGFWGAVAAGAVFDSMDHLDGRRPPHAQRRSEQAIRARSDRLQRAELMAGLVQRVADERITSTDQVARAAEEALSTLPDTRVDEAKVIAAAEELREKARFWAALAQGEKLVMEWPEKKRRK</sequence>
<proteinExistence type="predicted"/>